<dbReference type="RefSeq" id="WP_109716240.1">
    <property type="nucleotide sequence ID" value="NZ_QGHF01000001.1"/>
</dbReference>
<dbReference type="AlphaFoldDB" id="A0A2V2BSG6"/>
<dbReference type="Proteomes" id="UP000245981">
    <property type="component" value="Unassembled WGS sequence"/>
</dbReference>
<dbReference type="Pfam" id="PF00563">
    <property type="entry name" value="EAL"/>
    <property type="match status" value="1"/>
</dbReference>
<dbReference type="InterPro" id="IPR001633">
    <property type="entry name" value="EAL_dom"/>
</dbReference>
<dbReference type="Gene3D" id="3.20.20.450">
    <property type="entry name" value="EAL domain"/>
    <property type="match status" value="1"/>
</dbReference>
<evidence type="ECO:0000259" key="1">
    <source>
        <dbReference type="PROSITE" id="PS50883"/>
    </source>
</evidence>
<accession>A0A2V2BSG6</accession>
<organism evidence="2 3">
    <name type="scientific">Pantoea allii</name>
    <dbReference type="NCBI Taxonomy" id="574096"/>
    <lineage>
        <taxon>Bacteria</taxon>
        <taxon>Pseudomonadati</taxon>
        <taxon>Pseudomonadota</taxon>
        <taxon>Gammaproteobacteria</taxon>
        <taxon>Enterobacterales</taxon>
        <taxon>Erwiniaceae</taxon>
        <taxon>Pantoea</taxon>
    </lineage>
</organism>
<dbReference type="OrthoDB" id="8552213at2"/>
<feature type="domain" description="EAL" evidence="1">
    <location>
        <begin position="1"/>
        <end position="240"/>
    </location>
</feature>
<sequence length="244" mass="27962">MKIHLSADYQSEIWFYAACSQEGHLTAIELATQFVHESAPITLPQDVLLPQLDETQRLRLLQRQISLLEKHQTFFESHHLLAFMPVDEGMANTLLESEFLTRKIKQLPFLRLDISETFLSLNLGKNNPLIAALNREFKLSLSHFGAGKSSTTAVYDNLFSCIRLDKHFIHTLSKRASFLPFMQSIIDNFRPHCDRMIICGVDDEMLLDKVSQLSNVHLQGTLFPVVKSDAFETLIYSEQFLHTP</sequence>
<evidence type="ECO:0000313" key="3">
    <source>
        <dbReference type="Proteomes" id="UP000245981"/>
    </source>
</evidence>
<proteinExistence type="predicted"/>
<dbReference type="EMBL" id="QGHF01000001">
    <property type="protein sequence ID" value="PWL00532.1"/>
    <property type="molecule type" value="Genomic_DNA"/>
</dbReference>
<gene>
    <name evidence="2" type="ORF">C7431_101340</name>
</gene>
<dbReference type="InterPro" id="IPR035919">
    <property type="entry name" value="EAL_sf"/>
</dbReference>
<dbReference type="PROSITE" id="PS50883">
    <property type="entry name" value="EAL"/>
    <property type="match status" value="1"/>
</dbReference>
<comment type="caution">
    <text evidence="2">The sequence shown here is derived from an EMBL/GenBank/DDBJ whole genome shotgun (WGS) entry which is preliminary data.</text>
</comment>
<name>A0A2V2BSG6_9GAMM</name>
<evidence type="ECO:0000313" key="2">
    <source>
        <dbReference type="EMBL" id="PWL00532.1"/>
    </source>
</evidence>
<protein>
    <submittedName>
        <fullName evidence="2">EAL domain-containing protein (Putative c-di-GMP-specific phosphodiesterase class I)</fullName>
    </submittedName>
</protein>
<reference evidence="2 3" key="1">
    <citation type="submission" date="2018-05" db="EMBL/GenBank/DDBJ databases">
        <title>Genomic Encyclopedia of Type Strains, Phase IV (KMG-V): Genome sequencing to study the core and pangenomes of soil and plant-associated prokaryotes.</title>
        <authorList>
            <person name="Whitman W."/>
        </authorList>
    </citation>
    <scope>NUCLEOTIDE SEQUENCE [LARGE SCALE GENOMIC DNA]</scope>
    <source>
        <strain evidence="2 3">PNA 200-10</strain>
    </source>
</reference>
<dbReference type="SUPFAM" id="SSF141868">
    <property type="entry name" value="EAL domain-like"/>
    <property type="match status" value="1"/>
</dbReference>